<keyword evidence="5" id="KW-1185">Reference proteome</keyword>
<dbReference type="Gene3D" id="3.80.10.10">
    <property type="entry name" value="Ribonuclease Inhibitor"/>
    <property type="match status" value="1"/>
</dbReference>
<feature type="signal peptide" evidence="2">
    <location>
        <begin position="1"/>
        <end position="18"/>
    </location>
</feature>
<name>A0ABW5SJ47_9FLAO</name>
<evidence type="ECO:0000313" key="4">
    <source>
        <dbReference type="EMBL" id="MFD2698782.1"/>
    </source>
</evidence>
<dbReference type="NCBIfam" id="TIGR04183">
    <property type="entry name" value="Por_Secre_tail"/>
    <property type="match status" value="1"/>
</dbReference>
<protein>
    <submittedName>
        <fullName evidence="4">T9SS type A sorting domain-containing protein</fullName>
    </submittedName>
</protein>
<organism evidence="4 5">
    <name type="scientific">Mesonia sediminis</name>
    <dbReference type="NCBI Taxonomy" id="1703946"/>
    <lineage>
        <taxon>Bacteria</taxon>
        <taxon>Pseudomonadati</taxon>
        <taxon>Bacteroidota</taxon>
        <taxon>Flavobacteriia</taxon>
        <taxon>Flavobacteriales</taxon>
        <taxon>Flavobacteriaceae</taxon>
        <taxon>Mesonia</taxon>
    </lineage>
</organism>
<reference evidence="5" key="1">
    <citation type="journal article" date="2019" name="Int. J. Syst. Evol. Microbiol.">
        <title>The Global Catalogue of Microorganisms (GCM) 10K type strain sequencing project: providing services to taxonomists for standard genome sequencing and annotation.</title>
        <authorList>
            <consortium name="The Broad Institute Genomics Platform"/>
            <consortium name="The Broad Institute Genome Sequencing Center for Infectious Disease"/>
            <person name="Wu L."/>
            <person name="Ma J."/>
        </authorList>
    </citation>
    <scope>NUCLEOTIDE SEQUENCE [LARGE SCALE GENOMIC DNA]</scope>
    <source>
        <strain evidence="5">KCTC 42255</strain>
    </source>
</reference>
<gene>
    <name evidence="4" type="ORF">ACFSQ0_12340</name>
</gene>
<dbReference type="EMBL" id="JBHULZ010000041">
    <property type="protein sequence ID" value="MFD2698782.1"/>
    <property type="molecule type" value="Genomic_DNA"/>
</dbReference>
<sequence length="282" mass="31329">MKTYLSILSLFFCLGVTAQTTSIPDQNFEQALIDLGIDSDQTINGQVLTSDISSIENLDLSWKHLTDLTGIEAFQSLKILDISHSHIDYYSTPLDLSALVSLEELYMDGDLDNITIFVGKLLLNNNPNLQKIESTGNWPLHSIDLTGSDLSLTNLEISINRDPNETGDLCIQVTNPTQAIAGQGNYSNWVVCCYYNYSDACNLDIDDFKIIEVSLYPNPVQKSFQITTSEKIKNVNVFSITGEKVANYGLQQDYDISSLAAGVYFVKVRSSKGESLKQIVKR</sequence>
<feature type="domain" description="Secretion system C-terminal sorting" evidence="3">
    <location>
        <begin position="215"/>
        <end position="280"/>
    </location>
</feature>
<dbReference type="Pfam" id="PF18962">
    <property type="entry name" value="Por_Secre_tail"/>
    <property type="match status" value="1"/>
</dbReference>
<evidence type="ECO:0000256" key="2">
    <source>
        <dbReference type="SAM" id="SignalP"/>
    </source>
</evidence>
<dbReference type="Proteomes" id="UP001597357">
    <property type="component" value="Unassembled WGS sequence"/>
</dbReference>
<feature type="chain" id="PRO_5045144092" evidence="2">
    <location>
        <begin position="19"/>
        <end position="282"/>
    </location>
</feature>
<evidence type="ECO:0000259" key="3">
    <source>
        <dbReference type="Pfam" id="PF18962"/>
    </source>
</evidence>
<keyword evidence="1 2" id="KW-0732">Signal</keyword>
<proteinExistence type="predicted"/>
<evidence type="ECO:0000256" key="1">
    <source>
        <dbReference type="ARBA" id="ARBA00022729"/>
    </source>
</evidence>
<dbReference type="RefSeq" id="WP_379048701.1">
    <property type="nucleotide sequence ID" value="NZ_JBHULZ010000041.1"/>
</dbReference>
<evidence type="ECO:0000313" key="5">
    <source>
        <dbReference type="Proteomes" id="UP001597357"/>
    </source>
</evidence>
<dbReference type="SUPFAM" id="SSF52058">
    <property type="entry name" value="L domain-like"/>
    <property type="match status" value="1"/>
</dbReference>
<accession>A0ABW5SJ47</accession>
<dbReference type="InterPro" id="IPR032675">
    <property type="entry name" value="LRR_dom_sf"/>
</dbReference>
<comment type="caution">
    <text evidence="4">The sequence shown here is derived from an EMBL/GenBank/DDBJ whole genome shotgun (WGS) entry which is preliminary data.</text>
</comment>
<dbReference type="InterPro" id="IPR026444">
    <property type="entry name" value="Secre_tail"/>
</dbReference>